<dbReference type="AlphaFoldDB" id="A0A2P2KHS3"/>
<proteinExistence type="predicted"/>
<dbReference type="EMBL" id="GGEC01024782">
    <property type="protein sequence ID" value="MBX05266.1"/>
    <property type="molecule type" value="Transcribed_RNA"/>
</dbReference>
<evidence type="ECO:0000313" key="1">
    <source>
        <dbReference type="EMBL" id="MBX05266.1"/>
    </source>
</evidence>
<organism evidence="1">
    <name type="scientific">Rhizophora mucronata</name>
    <name type="common">Asiatic mangrove</name>
    <dbReference type="NCBI Taxonomy" id="61149"/>
    <lineage>
        <taxon>Eukaryota</taxon>
        <taxon>Viridiplantae</taxon>
        <taxon>Streptophyta</taxon>
        <taxon>Embryophyta</taxon>
        <taxon>Tracheophyta</taxon>
        <taxon>Spermatophyta</taxon>
        <taxon>Magnoliopsida</taxon>
        <taxon>eudicotyledons</taxon>
        <taxon>Gunneridae</taxon>
        <taxon>Pentapetalae</taxon>
        <taxon>rosids</taxon>
        <taxon>fabids</taxon>
        <taxon>Malpighiales</taxon>
        <taxon>Rhizophoraceae</taxon>
        <taxon>Rhizophora</taxon>
    </lineage>
</organism>
<accession>A0A2P2KHS3</accession>
<sequence>MLPSEFCPLSGTLYSPKTRSPPEASACFHFQYPVKAIFSGRLTSPTSNALSSVLPAVVTLMIP</sequence>
<reference evidence="1" key="1">
    <citation type="submission" date="2018-02" db="EMBL/GenBank/DDBJ databases">
        <title>Rhizophora mucronata_Transcriptome.</title>
        <authorList>
            <person name="Meera S.P."/>
            <person name="Sreeshan A."/>
            <person name="Augustine A."/>
        </authorList>
    </citation>
    <scope>NUCLEOTIDE SEQUENCE</scope>
    <source>
        <tissue evidence="1">Leaf</tissue>
    </source>
</reference>
<name>A0A2P2KHS3_RHIMU</name>
<protein>
    <submittedName>
        <fullName evidence="1">Uncharacterized protein MANES_09G126200</fullName>
    </submittedName>
</protein>